<dbReference type="Proteomes" id="UP001140234">
    <property type="component" value="Unassembled WGS sequence"/>
</dbReference>
<protein>
    <submittedName>
        <fullName evidence="1">Uncharacterized protein</fullName>
    </submittedName>
</protein>
<evidence type="ECO:0000313" key="2">
    <source>
        <dbReference type="Proteomes" id="UP001140234"/>
    </source>
</evidence>
<accession>A0ACC1K0M3</accession>
<reference evidence="1" key="1">
    <citation type="submission" date="2022-07" db="EMBL/GenBank/DDBJ databases">
        <title>Phylogenomic reconstructions and comparative analyses of Kickxellomycotina fungi.</title>
        <authorList>
            <person name="Reynolds N.K."/>
            <person name="Stajich J.E."/>
            <person name="Barry K."/>
            <person name="Grigoriev I.V."/>
            <person name="Crous P."/>
            <person name="Smith M.E."/>
        </authorList>
    </citation>
    <scope>NUCLEOTIDE SEQUENCE</scope>
    <source>
        <strain evidence="1">CBS 109366</strain>
    </source>
</reference>
<keyword evidence="2" id="KW-1185">Reference proteome</keyword>
<name>A0ACC1K0M3_9FUNG</name>
<evidence type="ECO:0000313" key="1">
    <source>
        <dbReference type="EMBL" id="KAJ2771241.1"/>
    </source>
</evidence>
<comment type="caution">
    <text evidence="1">The sequence shown here is derived from an EMBL/GenBank/DDBJ whole genome shotgun (WGS) entry which is preliminary data.</text>
</comment>
<sequence length="785" mass="86628">MFVAGRKRKAQQVDAAAPGSRAQAPTGAAGSAPAIDDRQCARMELNRLLQLGADSTRERDYRVALDHFNRAAALAKNEGIEDARVYEARSRALFKVGDVGRAIDDAKHAIRANPGASGYTCLATILAETGKVASALKVIDDGLAAVDEQDPGFAYLKTLRMSAMYRLDPKCVLYLNLRTDPAMRLPPELVALVLCKLDVRALMRCRMVARHWRALIDTTPGLWSRPTYVSLTPEELLRRQMPGYEKLNAGLFYRRQEHRRLLNQMPDWALRYIFERSRAALTVLRIPETRPLTEATLSALFEHKRPRLATVDIDRRSGLTIPVVDRVLRWSISAQLAEIRVPYETHVDDAMVAAIASGAPKLRILDISGCVNVSVKSMFWAWNATLEDAQGSTALEELYLDDHPDVLELLVYSTRYRHFSGLRVLHIGTYLSTGITSYPRIDRLLDYYQRIPNRQVPFPALVELSICGTWGRLARWPRDHQVAPLISACRLLCPGLRRLSALDASYIGSTDLHEALRDCFPTLERLHLSDCRNLDTQMLTSLIGAQQALPLTSLDLSRCLGVDAHGLVELVSRCRQLVHVNLSRTSADNTVLAALTEAMGMDDAAGVEVLLLEVTSVTGAAVRDFAAACAKRCHRTRHSTHVRRAWRLRWLDIDNCRDVAADAVAVVRDLLLPMRTCSNSDAATEALGGGGDSEYDEEELYVVATLPAGTIGRARSAAQERGDGGPLYALIDMDSEQPFLELEGSIYQGVRDELLGTAMLFDISENAGDSGDAGGHDAGEADARL</sequence>
<proteinExistence type="predicted"/>
<organism evidence="1 2">
    <name type="scientific">Coemansia nantahalensis</name>
    <dbReference type="NCBI Taxonomy" id="2789366"/>
    <lineage>
        <taxon>Eukaryota</taxon>
        <taxon>Fungi</taxon>
        <taxon>Fungi incertae sedis</taxon>
        <taxon>Zoopagomycota</taxon>
        <taxon>Kickxellomycotina</taxon>
        <taxon>Kickxellomycetes</taxon>
        <taxon>Kickxellales</taxon>
        <taxon>Kickxellaceae</taxon>
        <taxon>Coemansia</taxon>
    </lineage>
</organism>
<feature type="non-terminal residue" evidence="1">
    <location>
        <position position="785"/>
    </location>
</feature>
<dbReference type="EMBL" id="JANBUJ010000573">
    <property type="protein sequence ID" value="KAJ2771241.1"/>
    <property type="molecule type" value="Genomic_DNA"/>
</dbReference>
<gene>
    <name evidence="1" type="ORF">IWQ57_002299</name>
</gene>